<accession>A0A934QMZ7</accession>
<evidence type="ECO:0000313" key="4">
    <source>
        <dbReference type="Proteomes" id="UP000778970"/>
    </source>
</evidence>
<dbReference type="PROSITE" id="PS01131">
    <property type="entry name" value="RRNA_A_DIMETH"/>
    <property type="match status" value="1"/>
</dbReference>
<dbReference type="InterPro" id="IPR041698">
    <property type="entry name" value="Methyltransf_25"/>
</dbReference>
<dbReference type="InterPro" id="IPR020596">
    <property type="entry name" value="rRNA_Ade_Mease_Trfase_CS"/>
</dbReference>
<dbReference type="Gene3D" id="3.40.50.150">
    <property type="entry name" value="Vaccinia Virus protein VP39"/>
    <property type="match status" value="1"/>
</dbReference>
<dbReference type="Proteomes" id="UP000778970">
    <property type="component" value="Unassembled WGS sequence"/>
</dbReference>
<sequence>MAKKPTELSLFLRRWIAHPLRVGAVLPSSPSLCRMVARNTVTSPDELVMELGAGTGTVTDYLIAAGLPEERLILVELDPDYVAYLRTRFPKATVIEGDASQPRKLLEPDLVGKLDTVISGIPALQFPLAKQRAYMDECFSILREGGQVLQYTYSLKSPLPYEKLQMTGRRLGLTLANLPPAHLWCYLRPEPALAAAAE</sequence>
<reference evidence="3" key="1">
    <citation type="submission" date="2017-08" db="EMBL/GenBank/DDBJ databases">
        <authorList>
            <person name="Imhoff J.F."/>
            <person name="Rahn T."/>
            <person name="Kuenzel S."/>
            <person name="Neulinger S.C."/>
        </authorList>
    </citation>
    <scope>NUCLEOTIDE SEQUENCE</scope>
    <source>
        <strain evidence="3">DSM 9154</strain>
    </source>
</reference>
<proteinExistence type="predicted"/>
<dbReference type="RefSeq" id="WP_037256605.1">
    <property type="nucleotide sequence ID" value="NZ_NRRE01000035.1"/>
</dbReference>
<dbReference type="CDD" id="cd02440">
    <property type="entry name" value="AdoMet_MTases"/>
    <property type="match status" value="1"/>
</dbReference>
<evidence type="ECO:0000313" key="3">
    <source>
        <dbReference type="EMBL" id="MBK1699189.1"/>
    </source>
</evidence>
<keyword evidence="4" id="KW-1185">Reference proteome</keyword>
<gene>
    <name evidence="3" type="ORF">CKO21_18240</name>
</gene>
<comment type="caution">
    <text evidence="3">The sequence shown here is derived from an EMBL/GenBank/DDBJ whole genome shotgun (WGS) entry which is preliminary data.</text>
</comment>
<reference evidence="3" key="2">
    <citation type="journal article" date="2020" name="Microorganisms">
        <title>Osmotic Adaptation and Compatible Solute Biosynthesis of Phototrophic Bacteria as Revealed from Genome Analyses.</title>
        <authorList>
            <person name="Imhoff J.F."/>
            <person name="Rahn T."/>
            <person name="Kunzel S."/>
            <person name="Keller A."/>
            <person name="Neulinger S.C."/>
        </authorList>
    </citation>
    <scope>NUCLEOTIDE SEQUENCE</scope>
    <source>
        <strain evidence="3">DSM 9154</strain>
    </source>
</reference>
<dbReference type="GO" id="GO:0000179">
    <property type="term" value="F:rRNA (adenine-N6,N6-)-dimethyltransferase activity"/>
    <property type="evidence" value="ECO:0007669"/>
    <property type="project" value="InterPro"/>
</dbReference>
<protein>
    <recommendedName>
        <fullName evidence="2">Methyltransferase domain-containing protein</fullName>
    </recommendedName>
</protein>
<dbReference type="EMBL" id="NRRE01000035">
    <property type="protein sequence ID" value="MBK1699189.1"/>
    <property type="molecule type" value="Genomic_DNA"/>
</dbReference>
<evidence type="ECO:0000259" key="2">
    <source>
        <dbReference type="Pfam" id="PF13649"/>
    </source>
</evidence>
<organism evidence="3 4">
    <name type="scientific">Rhodovibrio salinarum</name>
    <dbReference type="NCBI Taxonomy" id="1087"/>
    <lineage>
        <taxon>Bacteria</taxon>
        <taxon>Pseudomonadati</taxon>
        <taxon>Pseudomonadota</taxon>
        <taxon>Alphaproteobacteria</taxon>
        <taxon>Rhodospirillales</taxon>
        <taxon>Rhodovibrionaceae</taxon>
        <taxon>Rhodovibrio</taxon>
    </lineage>
</organism>
<evidence type="ECO:0000256" key="1">
    <source>
        <dbReference type="ARBA" id="ARBA00022691"/>
    </source>
</evidence>
<dbReference type="SUPFAM" id="SSF53335">
    <property type="entry name" value="S-adenosyl-L-methionine-dependent methyltransferases"/>
    <property type="match status" value="1"/>
</dbReference>
<dbReference type="AlphaFoldDB" id="A0A934QMZ7"/>
<dbReference type="InterPro" id="IPR029063">
    <property type="entry name" value="SAM-dependent_MTases_sf"/>
</dbReference>
<feature type="domain" description="Methyltransferase" evidence="2">
    <location>
        <begin position="48"/>
        <end position="146"/>
    </location>
</feature>
<dbReference type="Pfam" id="PF13649">
    <property type="entry name" value="Methyltransf_25"/>
    <property type="match status" value="1"/>
</dbReference>
<name>A0A934QMZ7_9PROT</name>
<keyword evidence="1" id="KW-0949">S-adenosyl-L-methionine</keyword>